<dbReference type="EMBL" id="JAWXYG010000011">
    <property type="protein sequence ID" value="KAK4259805.1"/>
    <property type="molecule type" value="Genomic_DNA"/>
</dbReference>
<dbReference type="AlphaFoldDB" id="A0AAE1JYD1"/>
<comment type="caution">
    <text evidence="1">The sequence shown here is derived from an EMBL/GenBank/DDBJ whole genome shotgun (WGS) entry which is preliminary data.</text>
</comment>
<keyword evidence="2" id="KW-1185">Reference proteome</keyword>
<evidence type="ECO:0000313" key="2">
    <source>
        <dbReference type="Proteomes" id="UP001293593"/>
    </source>
</evidence>
<accession>A0AAE1JYD1</accession>
<proteinExistence type="predicted"/>
<gene>
    <name evidence="1" type="ORF">QN277_006099</name>
</gene>
<protein>
    <submittedName>
        <fullName evidence="1">Uncharacterized protein</fullName>
    </submittedName>
</protein>
<name>A0AAE1JYD1_9FABA</name>
<sequence length="175" mass="20352">MAPKNPKSATLEKSVKNYPPLAKDRAKRLEVFRQIMKAKADLKRRIVQPEKIDWKSEAEAFKTLSYSIQKEKRLEELAGEIEKRLEELAVTTEQCLEVYRQTMKAKANLKRRMVQPEKIDWKSEAEALGKLSHHIYSIQKESEGKIEKRLEELAEVRNITSTFNSFSIDCSQKKA</sequence>
<reference evidence="1" key="1">
    <citation type="submission" date="2023-10" db="EMBL/GenBank/DDBJ databases">
        <title>Chromosome-level genome of the transformable northern wattle, Acacia crassicarpa.</title>
        <authorList>
            <person name="Massaro I."/>
            <person name="Sinha N.R."/>
            <person name="Poethig S."/>
            <person name="Leichty A.R."/>
        </authorList>
    </citation>
    <scope>NUCLEOTIDE SEQUENCE</scope>
    <source>
        <strain evidence="1">Acra3RX</strain>
        <tissue evidence="1">Leaf</tissue>
    </source>
</reference>
<dbReference type="Proteomes" id="UP001293593">
    <property type="component" value="Unassembled WGS sequence"/>
</dbReference>
<evidence type="ECO:0000313" key="1">
    <source>
        <dbReference type="EMBL" id="KAK4259805.1"/>
    </source>
</evidence>
<organism evidence="1 2">
    <name type="scientific">Acacia crassicarpa</name>
    <name type="common">northern wattle</name>
    <dbReference type="NCBI Taxonomy" id="499986"/>
    <lineage>
        <taxon>Eukaryota</taxon>
        <taxon>Viridiplantae</taxon>
        <taxon>Streptophyta</taxon>
        <taxon>Embryophyta</taxon>
        <taxon>Tracheophyta</taxon>
        <taxon>Spermatophyta</taxon>
        <taxon>Magnoliopsida</taxon>
        <taxon>eudicotyledons</taxon>
        <taxon>Gunneridae</taxon>
        <taxon>Pentapetalae</taxon>
        <taxon>rosids</taxon>
        <taxon>fabids</taxon>
        <taxon>Fabales</taxon>
        <taxon>Fabaceae</taxon>
        <taxon>Caesalpinioideae</taxon>
        <taxon>mimosoid clade</taxon>
        <taxon>Acacieae</taxon>
        <taxon>Acacia</taxon>
    </lineage>
</organism>